<dbReference type="AlphaFoldDB" id="A0A8R2JNH1"/>
<name>A0A8R2JNH1_ACYPI</name>
<proteinExistence type="predicted"/>
<keyword evidence="2" id="KW-1185">Reference proteome</keyword>
<evidence type="ECO:0000313" key="1">
    <source>
        <dbReference type="EnsemblMetazoa" id="XP_029343048.1"/>
    </source>
</evidence>
<reference evidence="2" key="1">
    <citation type="submission" date="2010-06" db="EMBL/GenBank/DDBJ databases">
        <authorList>
            <person name="Jiang H."/>
            <person name="Abraham K."/>
            <person name="Ali S."/>
            <person name="Alsbrooks S.L."/>
            <person name="Anim B.N."/>
            <person name="Anosike U.S."/>
            <person name="Attaway T."/>
            <person name="Bandaranaike D.P."/>
            <person name="Battles P.K."/>
            <person name="Bell S.N."/>
            <person name="Bell A.V."/>
            <person name="Beltran B."/>
            <person name="Bickham C."/>
            <person name="Bustamante Y."/>
            <person name="Caleb T."/>
            <person name="Canada A."/>
            <person name="Cardenas V."/>
            <person name="Carter K."/>
            <person name="Chacko J."/>
            <person name="Chandrabose M.N."/>
            <person name="Chavez D."/>
            <person name="Chavez A."/>
            <person name="Chen L."/>
            <person name="Chu H.-S."/>
            <person name="Claassen K.J."/>
            <person name="Cockrell R."/>
            <person name="Collins M."/>
            <person name="Cooper J.A."/>
            <person name="Cree A."/>
            <person name="Curry S.M."/>
            <person name="Da Y."/>
            <person name="Dao M.D."/>
            <person name="Das B."/>
            <person name="Davila M.-L."/>
            <person name="Davy-Carroll L."/>
            <person name="Denson S."/>
            <person name="Dinh H."/>
            <person name="Ebong V.E."/>
            <person name="Edwards J.R."/>
            <person name="Egan A."/>
            <person name="El-Daye J."/>
            <person name="Escobedo L."/>
            <person name="Fernandez S."/>
            <person name="Fernando P.R."/>
            <person name="Flagg N."/>
            <person name="Forbes L.D."/>
            <person name="Fowler R.G."/>
            <person name="Fu Q."/>
            <person name="Gabisi R.A."/>
            <person name="Ganer J."/>
            <person name="Garbino Pronczuk A."/>
            <person name="Garcia R.M."/>
            <person name="Garner T."/>
            <person name="Garrett T.E."/>
            <person name="Gonzalez D.A."/>
            <person name="Hamid H."/>
            <person name="Hawkins E.S."/>
            <person name="Hirani K."/>
            <person name="Hogues M.E."/>
            <person name="Hollins B."/>
            <person name="Hsiao C.-H."/>
            <person name="Jabil R."/>
            <person name="James M.L."/>
            <person name="Jhangiani S.N."/>
            <person name="Johnson B."/>
            <person name="Johnson Q."/>
            <person name="Joshi V."/>
            <person name="Kalu J.B."/>
            <person name="Kam C."/>
            <person name="Kashfia A."/>
            <person name="Keebler J."/>
            <person name="Kisamo H."/>
            <person name="Kovar C.L."/>
            <person name="Lago L.A."/>
            <person name="Lai C.-Y."/>
            <person name="Laidlaw J."/>
            <person name="Lara F."/>
            <person name="Le T.-K."/>
            <person name="Lee S.L."/>
            <person name="Legall F.H."/>
            <person name="Lemon S.J."/>
            <person name="Lewis L.R."/>
            <person name="Li B."/>
            <person name="Liu Y."/>
            <person name="Liu Y.-S."/>
            <person name="Lopez J."/>
            <person name="Lozado R.J."/>
            <person name="Lu J."/>
            <person name="Madu R.C."/>
            <person name="Maheshwari M."/>
            <person name="Maheshwari R."/>
            <person name="Malloy K."/>
            <person name="Martinez E."/>
            <person name="Mathew T."/>
            <person name="Mercado I.C."/>
            <person name="Mercado C."/>
            <person name="Meyer B."/>
            <person name="Montgomery K."/>
            <person name="Morgan M.B."/>
            <person name="Munidasa M."/>
            <person name="Nazareth L.V."/>
            <person name="Nelson J."/>
            <person name="Ng B.M."/>
            <person name="Nguyen N.B."/>
            <person name="Nguyen P.Q."/>
            <person name="Nguyen T."/>
            <person name="Obregon M."/>
            <person name="Okwuonu G.O."/>
            <person name="Onwere C.G."/>
            <person name="Orozco G."/>
            <person name="Parra A."/>
            <person name="Patel S."/>
            <person name="Patil S."/>
            <person name="Perez A."/>
            <person name="Perez Y."/>
            <person name="Pham C."/>
            <person name="Primus E.L."/>
            <person name="Pu L.-L."/>
            <person name="Puazo M."/>
            <person name="Qin X."/>
            <person name="Quiroz J.B."/>
            <person name="Reese J."/>
            <person name="Richards S."/>
            <person name="Rives C.M."/>
            <person name="Robberts R."/>
            <person name="Ruiz S.J."/>
            <person name="Ruiz M.J."/>
            <person name="Santibanez J."/>
            <person name="Schneider B.W."/>
            <person name="Sisson I."/>
            <person name="Smith M."/>
            <person name="Sodergren E."/>
            <person name="Song X.-Z."/>
            <person name="Song B.B."/>
            <person name="Summersgill H."/>
            <person name="Thelus R."/>
            <person name="Thornton R.D."/>
            <person name="Trejos Z.Y."/>
            <person name="Usmani K."/>
            <person name="Vattathil S."/>
            <person name="Villasana D."/>
            <person name="Walker D.L."/>
            <person name="Wang S."/>
            <person name="Wang K."/>
            <person name="White C.S."/>
            <person name="Williams A.C."/>
            <person name="Williamson J."/>
            <person name="Wilson K."/>
            <person name="Woghiren I.O."/>
            <person name="Woodworth J.R."/>
            <person name="Worley K.C."/>
            <person name="Wright R.A."/>
            <person name="Wu W."/>
            <person name="Young L."/>
            <person name="Zhang L."/>
            <person name="Zhang J."/>
            <person name="Zhu Y."/>
            <person name="Muzny D.M."/>
            <person name="Weinstock G."/>
            <person name="Gibbs R.A."/>
        </authorList>
    </citation>
    <scope>NUCLEOTIDE SEQUENCE [LARGE SCALE GENOMIC DNA]</scope>
    <source>
        <strain evidence="2">LSR1</strain>
    </source>
</reference>
<evidence type="ECO:0008006" key="3">
    <source>
        <dbReference type="Google" id="ProtNLM"/>
    </source>
</evidence>
<dbReference type="OrthoDB" id="8047332at2759"/>
<protein>
    <recommendedName>
        <fullName evidence="3">MULE transposase domain-containing protein</fullName>
    </recommendedName>
</protein>
<accession>A0A8R2JNH1</accession>
<dbReference type="GeneID" id="115033725"/>
<reference evidence="1" key="2">
    <citation type="submission" date="2022-06" db="UniProtKB">
        <authorList>
            <consortium name="EnsemblMetazoa"/>
        </authorList>
    </citation>
    <scope>IDENTIFICATION</scope>
</reference>
<evidence type="ECO:0000313" key="2">
    <source>
        <dbReference type="Proteomes" id="UP000007819"/>
    </source>
</evidence>
<organism evidence="1 2">
    <name type="scientific">Acyrthosiphon pisum</name>
    <name type="common">Pea aphid</name>
    <dbReference type="NCBI Taxonomy" id="7029"/>
    <lineage>
        <taxon>Eukaryota</taxon>
        <taxon>Metazoa</taxon>
        <taxon>Ecdysozoa</taxon>
        <taxon>Arthropoda</taxon>
        <taxon>Hexapoda</taxon>
        <taxon>Insecta</taxon>
        <taxon>Pterygota</taxon>
        <taxon>Neoptera</taxon>
        <taxon>Paraneoptera</taxon>
        <taxon>Hemiptera</taxon>
        <taxon>Sternorrhyncha</taxon>
        <taxon>Aphidomorpha</taxon>
        <taxon>Aphidoidea</taxon>
        <taxon>Aphididae</taxon>
        <taxon>Macrosiphini</taxon>
        <taxon>Acyrthosiphon</taxon>
    </lineage>
</organism>
<dbReference type="KEGG" id="api:115033725"/>
<dbReference type="Proteomes" id="UP000007819">
    <property type="component" value="Chromosome A1"/>
</dbReference>
<dbReference type="EnsemblMetazoa" id="XM_029487188.1">
    <property type="protein sequence ID" value="XP_029343048.1"/>
    <property type="gene ID" value="LOC115033725"/>
</dbReference>
<sequence length="179" mass="20636">MYEELINGKLIMVLPLTYCDLTIITDIEYGLINTVNIIFPDSKHQECYFHFCQAVIGFTRNKRTILFNLIKTNANAARVLRMILALPYLPAAAINVIPSMEDGFQSIVAYINQFPELANMKPFLNNYIWGYWFITIGPAAMTCYNQVIQTNNYCESYHASLLKLIKSQVREFLCMILIK</sequence>
<dbReference type="RefSeq" id="XP_029343048.1">
    <property type="nucleotide sequence ID" value="XM_029487188.1"/>
</dbReference>